<feature type="domain" description="Chromo" evidence="2">
    <location>
        <begin position="303"/>
        <end position="359"/>
    </location>
</feature>
<reference evidence="3 4" key="1">
    <citation type="journal article" date="2024" name="Nat. Commun.">
        <title>Phylogenomics reveals the evolutionary origins of lichenization in chlorophyte algae.</title>
        <authorList>
            <person name="Puginier C."/>
            <person name="Libourel C."/>
            <person name="Otte J."/>
            <person name="Skaloud P."/>
            <person name="Haon M."/>
            <person name="Grisel S."/>
            <person name="Petersen M."/>
            <person name="Berrin J.G."/>
            <person name="Delaux P.M."/>
            <person name="Dal Grande F."/>
            <person name="Keller J."/>
        </authorList>
    </citation>
    <scope>NUCLEOTIDE SEQUENCE [LARGE SCALE GENOMIC DNA]</scope>
    <source>
        <strain evidence="3 4">SAG 2043</strain>
    </source>
</reference>
<keyword evidence="4" id="KW-1185">Reference proteome</keyword>
<evidence type="ECO:0000259" key="2">
    <source>
        <dbReference type="PROSITE" id="PS50013"/>
    </source>
</evidence>
<dbReference type="Pfam" id="PF00385">
    <property type="entry name" value="Chromo"/>
    <property type="match status" value="1"/>
</dbReference>
<evidence type="ECO:0000313" key="3">
    <source>
        <dbReference type="EMBL" id="KAK9824060.1"/>
    </source>
</evidence>
<dbReference type="EMBL" id="JALJOR010000002">
    <property type="protein sequence ID" value="KAK9824060.1"/>
    <property type="molecule type" value="Genomic_DNA"/>
</dbReference>
<comment type="caution">
    <text evidence="3">The sequence shown here is derived from an EMBL/GenBank/DDBJ whole genome shotgun (WGS) entry which is preliminary data.</text>
</comment>
<feature type="region of interest" description="Disordered" evidence="1">
    <location>
        <begin position="1"/>
        <end position="30"/>
    </location>
</feature>
<dbReference type="SMART" id="SM00298">
    <property type="entry name" value="CHROMO"/>
    <property type="match status" value="1"/>
</dbReference>
<proteinExistence type="predicted"/>
<protein>
    <recommendedName>
        <fullName evidence="2">Chromo domain-containing protein</fullName>
    </recommendedName>
</protein>
<sequence>MSRAEEVQPGPSASQGRSPARPTPVRGGGKMLIPQAWRNFYVGRLLERKQGDEVQVGEVRLMHNKTYGKNLALREEHADKQWEREYEVVWKVPGGGEVTQVLHEGVVQKLALQRFADEPWVLDRIRRLQAAGWDANKVPPTPPPAKRAAAKKRPAKGAAGGAPAAKRAKQAKAPPAKGPGKAVATKPATTAAGASKASASRGSSSKAANTAAQASTSRASASAGKASASKASSAKAGKASNLGAGKASAASRATAKGKRPVGGNVEEMVFSADGERAYPARLCLTAGDRLLEEYRDEAADEEYTPEYIMDEREMEDGTREYLVKWRGFELDPEAWEPEETVDECAVLSVWIKNRRRLRL</sequence>
<evidence type="ECO:0000256" key="1">
    <source>
        <dbReference type="SAM" id="MobiDB-lite"/>
    </source>
</evidence>
<dbReference type="PROSITE" id="PS50013">
    <property type="entry name" value="CHROMO_2"/>
    <property type="match status" value="1"/>
</dbReference>
<dbReference type="AlphaFoldDB" id="A0AAW1QS41"/>
<dbReference type="InterPro" id="IPR000953">
    <property type="entry name" value="Chromo/chromo_shadow_dom"/>
</dbReference>
<organism evidence="3 4">
    <name type="scientific">[Myrmecia] bisecta</name>
    <dbReference type="NCBI Taxonomy" id="41462"/>
    <lineage>
        <taxon>Eukaryota</taxon>
        <taxon>Viridiplantae</taxon>
        <taxon>Chlorophyta</taxon>
        <taxon>core chlorophytes</taxon>
        <taxon>Trebouxiophyceae</taxon>
        <taxon>Trebouxiales</taxon>
        <taxon>Trebouxiaceae</taxon>
        <taxon>Myrmecia</taxon>
    </lineage>
</organism>
<dbReference type="InterPro" id="IPR023780">
    <property type="entry name" value="Chromo_domain"/>
</dbReference>
<feature type="compositionally biased region" description="Low complexity" evidence="1">
    <location>
        <begin position="161"/>
        <end position="254"/>
    </location>
</feature>
<gene>
    <name evidence="3" type="ORF">WJX72_007462</name>
</gene>
<dbReference type="Gene3D" id="2.40.50.40">
    <property type="match status" value="1"/>
</dbReference>
<name>A0AAW1QS41_9CHLO</name>
<dbReference type="InterPro" id="IPR016197">
    <property type="entry name" value="Chromo-like_dom_sf"/>
</dbReference>
<dbReference type="SUPFAM" id="SSF54160">
    <property type="entry name" value="Chromo domain-like"/>
    <property type="match status" value="1"/>
</dbReference>
<feature type="region of interest" description="Disordered" evidence="1">
    <location>
        <begin position="134"/>
        <end position="260"/>
    </location>
</feature>
<dbReference type="Proteomes" id="UP001489004">
    <property type="component" value="Unassembled WGS sequence"/>
</dbReference>
<evidence type="ECO:0000313" key="4">
    <source>
        <dbReference type="Proteomes" id="UP001489004"/>
    </source>
</evidence>
<accession>A0AAW1QS41</accession>